<keyword evidence="1" id="KW-0378">Hydrolase</keyword>
<keyword evidence="2" id="KW-1185">Reference proteome</keyword>
<dbReference type="EMBL" id="CM024807">
    <property type="protein sequence ID" value="KAG8008201.1"/>
    <property type="molecule type" value="Genomic_DNA"/>
</dbReference>
<proteinExistence type="predicted"/>
<protein>
    <submittedName>
        <fullName evidence="1">Matrix metalloproteinase-18</fullName>
    </submittedName>
</protein>
<evidence type="ECO:0000313" key="2">
    <source>
        <dbReference type="Proteomes" id="UP000805704"/>
    </source>
</evidence>
<keyword evidence="1" id="KW-0645">Protease</keyword>
<dbReference type="Proteomes" id="UP000805704">
    <property type="component" value="Chromosome 19"/>
</dbReference>
<reference evidence="1" key="1">
    <citation type="submission" date="2020-04" db="EMBL/GenBank/DDBJ databases">
        <title>A chromosome-scale assembly and high-density genetic map of the yellow drum (Nibea albiflora) genome.</title>
        <authorList>
            <person name="Xu D."/>
            <person name="Zhang W."/>
            <person name="Chen R."/>
            <person name="Tan P."/>
            <person name="Wang L."/>
            <person name="Song H."/>
            <person name="Tian L."/>
            <person name="Zhu Q."/>
            <person name="Wang B."/>
        </authorList>
    </citation>
    <scope>NUCLEOTIDE SEQUENCE</scope>
    <source>
        <strain evidence="1">ZJHYS-2018</strain>
    </source>
</reference>
<organism evidence="1 2">
    <name type="scientific">Nibea albiflora</name>
    <name type="common">Yellow drum</name>
    <name type="synonym">Corvina albiflora</name>
    <dbReference type="NCBI Taxonomy" id="240163"/>
    <lineage>
        <taxon>Eukaryota</taxon>
        <taxon>Metazoa</taxon>
        <taxon>Chordata</taxon>
        <taxon>Craniata</taxon>
        <taxon>Vertebrata</taxon>
        <taxon>Euteleostomi</taxon>
        <taxon>Actinopterygii</taxon>
        <taxon>Neopterygii</taxon>
        <taxon>Teleostei</taxon>
        <taxon>Neoteleostei</taxon>
        <taxon>Acanthomorphata</taxon>
        <taxon>Eupercaria</taxon>
        <taxon>Sciaenidae</taxon>
        <taxon>Nibea</taxon>
    </lineage>
</organism>
<accession>A0ACB7F1K2</accession>
<keyword evidence="1" id="KW-0482">Metalloprotease</keyword>
<evidence type="ECO:0000313" key="1">
    <source>
        <dbReference type="EMBL" id="KAG8008201.1"/>
    </source>
</evidence>
<gene>
    <name evidence="1" type="primary">MMP18.2</name>
    <name evidence="1" type="ORF">GBF38_019263</name>
</gene>
<sequence length="236" mass="26914">MKTFNLCVLLSLAAAVHCVPMPQASREQFLEELEELGSTPDTPNACDSTMVLDAVATLRGEMLFFKDSFIWRTHPLRDTPYQSLISVYWPSAPTDIDAAYENQETDSVLLFKDDTVWAYSGYDLVSGYPKPMSSFGLPESVKKIDAVLHDEESGKTLFFVGEEYYSYDEAKKMMDQGFPKRVDKIFSGMTGKVTAAFLYNGYAYIYSGSDVFEYHLETKQFFRKLNNNYFLPCTEY</sequence>
<comment type="caution">
    <text evidence="1">The sequence shown here is derived from an EMBL/GenBank/DDBJ whole genome shotgun (WGS) entry which is preliminary data.</text>
</comment>
<name>A0ACB7F1K2_NIBAL</name>